<evidence type="ECO:0000259" key="2">
    <source>
        <dbReference type="PROSITE" id="PS50234"/>
    </source>
</evidence>
<name>A0ABT2QWR8_9GAMM</name>
<accession>A0ABT2QWR8</accession>
<dbReference type="RefSeq" id="WP_163126453.1">
    <property type="nucleotide sequence ID" value="NZ_ARXS01000005.1"/>
</dbReference>
<dbReference type="PROSITE" id="PS50234">
    <property type="entry name" value="VWFA"/>
    <property type="match status" value="1"/>
</dbReference>
<feature type="region of interest" description="Disordered" evidence="1">
    <location>
        <begin position="24"/>
        <end position="43"/>
    </location>
</feature>
<keyword evidence="4" id="KW-1185">Reference proteome</keyword>
<dbReference type="PROSITE" id="PS51257">
    <property type="entry name" value="PROKAR_LIPOPROTEIN"/>
    <property type="match status" value="1"/>
</dbReference>
<dbReference type="Proteomes" id="UP001064106">
    <property type="component" value="Unassembled WGS sequence"/>
</dbReference>
<evidence type="ECO:0000256" key="1">
    <source>
        <dbReference type="SAM" id="MobiDB-lite"/>
    </source>
</evidence>
<proteinExistence type="predicted"/>
<gene>
    <name evidence="3" type="ORF">MA04_01276</name>
</gene>
<dbReference type="Gene3D" id="3.40.50.410">
    <property type="entry name" value="von Willebrand factor, type A domain"/>
    <property type="match status" value="1"/>
</dbReference>
<reference evidence="3" key="1">
    <citation type="submission" date="2012-09" db="EMBL/GenBank/DDBJ databases">
        <title>Genome Sequence of alkane-degrading Bacterium Alcanivorax balearicus MACL04.</title>
        <authorList>
            <person name="Lai Q."/>
            <person name="Shao Z."/>
        </authorList>
    </citation>
    <scope>NUCLEOTIDE SEQUENCE</scope>
    <source>
        <strain evidence="3">MACL04</strain>
    </source>
</reference>
<evidence type="ECO:0000313" key="4">
    <source>
        <dbReference type="Proteomes" id="UP001064106"/>
    </source>
</evidence>
<protein>
    <submittedName>
        <fullName evidence="3">von Willebrand factor, type A</fullName>
    </submittedName>
</protein>
<organism evidence="3 4">
    <name type="scientific">Alloalcanivorax balearicus MACL04</name>
    <dbReference type="NCBI Taxonomy" id="1177182"/>
    <lineage>
        <taxon>Bacteria</taxon>
        <taxon>Pseudomonadati</taxon>
        <taxon>Pseudomonadota</taxon>
        <taxon>Gammaproteobacteria</taxon>
        <taxon>Oceanospirillales</taxon>
        <taxon>Alcanivoracaceae</taxon>
        <taxon>Alloalcanivorax</taxon>
    </lineage>
</organism>
<feature type="domain" description="VWFA" evidence="2">
    <location>
        <begin position="223"/>
        <end position="461"/>
    </location>
</feature>
<dbReference type="InterPro" id="IPR002035">
    <property type="entry name" value="VWF_A"/>
</dbReference>
<comment type="caution">
    <text evidence="3">The sequence shown here is derived from an EMBL/GenBank/DDBJ whole genome shotgun (WGS) entry which is preliminary data.</text>
</comment>
<dbReference type="SUPFAM" id="SSF53300">
    <property type="entry name" value="vWA-like"/>
    <property type="match status" value="1"/>
</dbReference>
<evidence type="ECO:0000313" key="3">
    <source>
        <dbReference type="EMBL" id="MCU5781976.1"/>
    </source>
</evidence>
<sequence>MAIFRSLFTVPLVALLAACGSDSSSSGGGGGNPNPEPDRQVSGVLISPESNSQTTLRFSSDASPVMSMAATMAVECPGDIPAGYVRLADVTVTLLDVDGNALAETLTTDECGIFDGTVPEQAMSIRAEPGNGLRPMEADIAVFVVDDDDAEPTVVSTISDSAEYEIRSLLRQSDGRFAFTVADSESGRPVIGIPEGRFSLDIAGTDVPLDSVTVAAQAQEQAAISLVLDASDSMRTEVYQDGDGNSIKRWHVAREATHLFLNEKGANDLTGIVIFSAIDEVNLINDAFLDQAFDFIDGEGNSTSFAFSVSGFTTEVVGLRTVADLYSPYSKLYQFPSSGLQTEPHPDSAAIQASYYPWASSTALYHAVALGLDEVAMQSPTRKAVVTMGDGEDNSYGISLQEVIDHANNLAIPVFSIALGVDESSTGGQALRQLGEETGGDFVSVSDDGAETELLRVFESIQIGIVFQYLATLADADQVQPGDTVTLRLEYNGLETERQFTVPTP</sequence>
<dbReference type="EMBL" id="ARXS01000005">
    <property type="protein sequence ID" value="MCU5781976.1"/>
    <property type="molecule type" value="Genomic_DNA"/>
</dbReference>
<dbReference type="InterPro" id="IPR036465">
    <property type="entry name" value="vWFA_dom_sf"/>
</dbReference>